<organism evidence="2 3">
    <name type="scientific">Nephila pilipes</name>
    <name type="common">Giant wood spider</name>
    <name type="synonym">Nephila maculata</name>
    <dbReference type="NCBI Taxonomy" id="299642"/>
    <lineage>
        <taxon>Eukaryota</taxon>
        <taxon>Metazoa</taxon>
        <taxon>Ecdysozoa</taxon>
        <taxon>Arthropoda</taxon>
        <taxon>Chelicerata</taxon>
        <taxon>Arachnida</taxon>
        <taxon>Araneae</taxon>
        <taxon>Araneomorphae</taxon>
        <taxon>Entelegynae</taxon>
        <taxon>Araneoidea</taxon>
        <taxon>Nephilidae</taxon>
        <taxon>Nephila</taxon>
    </lineage>
</organism>
<dbReference type="InterPro" id="IPR003598">
    <property type="entry name" value="Ig_sub2"/>
</dbReference>
<protein>
    <submittedName>
        <fullName evidence="2">Down syndrome cell adhesion molecule-like protein Dscam2</fullName>
    </submittedName>
</protein>
<dbReference type="Gene3D" id="2.60.40.10">
    <property type="entry name" value="Immunoglobulins"/>
    <property type="match status" value="1"/>
</dbReference>
<dbReference type="FunFam" id="2.60.40.10:FF:000333">
    <property type="entry name" value="Down syndrome cell adhesion molecule"/>
    <property type="match status" value="1"/>
</dbReference>
<proteinExistence type="predicted"/>
<keyword evidence="3" id="KW-1185">Reference proteome</keyword>
<feature type="domain" description="Ig-like" evidence="1">
    <location>
        <begin position="16"/>
        <end position="104"/>
    </location>
</feature>
<dbReference type="InterPro" id="IPR036179">
    <property type="entry name" value="Ig-like_dom_sf"/>
</dbReference>
<dbReference type="AlphaFoldDB" id="A0A8X6T1I3"/>
<dbReference type="OrthoDB" id="6425654at2759"/>
<evidence type="ECO:0000313" key="2">
    <source>
        <dbReference type="EMBL" id="GFS74055.1"/>
    </source>
</evidence>
<dbReference type="Pfam" id="PF13927">
    <property type="entry name" value="Ig_3"/>
    <property type="match status" value="1"/>
</dbReference>
<name>A0A8X6T1I3_NEPPI</name>
<gene>
    <name evidence="2" type="primary">Dscam2_98</name>
    <name evidence="2" type="ORF">NPIL_650221</name>
</gene>
<dbReference type="SUPFAM" id="SSF48726">
    <property type="entry name" value="Immunoglobulin"/>
    <property type="match status" value="1"/>
</dbReference>
<sequence length="115" mass="12465">MTAVSRSFRIIIRTKPKVSKFAFQDNLHEGMRTAVTCIVVAGDGPLTTRWLKDGIPLDEKALDVTVIPAEEGFVSTITIKSLGHRHNGNYSCLATNDVGTGSFSAILIVKGNYLT</sequence>
<evidence type="ECO:0000259" key="1">
    <source>
        <dbReference type="PROSITE" id="PS50835"/>
    </source>
</evidence>
<dbReference type="Proteomes" id="UP000887013">
    <property type="component" value="Unassembled WGS sequence"/>
</dbReference>
<dbReference type="InterPro" id="IPR007110">
    <property type="entry name" value="Ig-like_dom"/>
</dbReference>
<comment type="caution">
    <text evidence="2">The sequence shown here is derived from an EMBL/GenBank/DDBJ whole genome shotgun (WGS) entry which is preliminary data.</text>
</comment>
<dbReference type="InterPro" id="IPR013783">
    <property type="entry name" value="Ig-like_fold"/>
</dbReference>
<accession>A0A8X6T1I3</accession>
<dbReference type="EMBL" id="BMAW01050145">
    <property type="protein sequence ID" value="GFS74055.1"/>
    <property type="molecule type" value="Genomic_DNA"/>
</dbReference>
<reference evidence="2" key="1">
    <citation type="submission" date="2020-08" db="EMBL/GenBank/DDBJ databases">
        <title>Multicomponent nature underlies the extraordinary mechanical properties of spider dragline silk.</title>
        <authorList>
            <person name="Kono N."/>
            <person name="Nakamura H."/>
            <person name="Mori M."/>
            <person name="Yoshida Y."/>
            <person name="Ohtoshi R."/>
            <person name="Malay A.D."/>
            <person name="Moran D.A.P."/>
            <person name="Tomita M."/>
            <person name="Numata K."/>
            <person name="Arakawa K."/>
        </authorList>
    </citation>
    <scope>NUCLEOTIDE SEQUENCE</scope>
</reference>
<evidence type="ECO:0000313" key="3">
    <source>
        <dbReference type="Proteomes" id="UP000887013"/>
    </source>
</evidence>
<dbReference type="SMART" id="SM00408">
    <property type="entry name" value="IGc2"/>
    <property type="match status" value="1"/>
</dbReference>
<dbReference type="PROSITE" id="PS50835">
    <property type="entry name" value="IG_LIKE"/>
    <property type="match status" value="1"/>
</dbReference>